<gene>
    <name evidence="1" type="ORF">Strain138_002202</name>
    <name evidence="2" type="ORF">Strain318_002201</name>
</gene>
<reference evidence="2" key="1">
    <citation type="submission" date="2023-07" db="EMBL/GenBank/DDBJ databases">
        <authorList>
            <person name="Haufschild T."/>
            <person name="Kallscheuer N."/>
            <person name="Hammer J."/>
            <person name="Kohn T."/>
            <person name="Kabuu M."/>
            <person name="Jogler M."/>
            <person name="Wohfarth N."/>
            <person name="Heuer A."/>
            <person name="Rohde M."/>
            <person name="van Teeseling M.C.F."/>
            <person name="Jogler C."/>
        </authorList>
    </citation>
    <scope>NUCLEOTIDE SEQUENCE</scope>
    <source>
        <strain evidence="1">Strain 138</strain>
        <strain evidence="2">Strain 318</strain>
    </source>
</reference>
<dbReference type="Proteomes" id="UP001229955">
    <property type="component" value="Chromosome"/>
</dbReference>
<dbReference type="EMBL" id="CP130613">
    <property type="protein sequence ID" value="WKW15798.1"/>
    <property type="molecule type" value="Genomic_DNA"/>
</dbReference>
<accession>A0AA49JVT1</accession>
<name>A0AA49K228_9BACT</name>
<evidence type="ECO:0000313" key="3">
    <source>
        <dbReference type="Proteomes" id="UP001229955"/>
    </source>
</evidence>
<dbReference type="RefSeq" id="WP_367885760.1">
    <property type="nucleotide sequence ID" value="NZ_CP130612.1"/>
</dbReference>
<organism evidence="2 3">
    <name type="scientific">Pseudogemmatithrix spongiicola</name>
    <dbReference type="NCBI Taxonomy" id="3062599"/>
    <lineage>
        <taxon>Bacteria</taxon>
        <taxon>Pseudomonadati</taxon>
        <taxon>Gemmatimonadota</taxon>
        <taxon>Gemmatimonadia</taxon>
        <taxon>Gemmatimonadales</taxon>
        <taxon>Gemmatimonadaceae</taxon>
        <taxon>Pseudogemmatithrix</taxon>
    </lineage>
</organism>
<evidence type="ECO:0000313" key="1">
    <source>
        <dbReference type="EMBL" id="WKW12891.1"/>
    </source>
</evidence>
<dbReference type="EMBL" id="CP130612">
    <property type="protein sequence ID" value="WKW12891.1"/>
    <property type="molecule type" value="Genomic_DNA"/>
</dbReference>
<dbReference type="AlphaFoldDB" id="A0AA49K228"/>
<dbReference type="KEGG" id="pspc:Strain318_002201"/>
<proteinExistence type="predicted"/>
<protein>
    <submittedName>
        <fullName evidence="2">Uncharacterized protein</fullName>
    </submittedName>
</protein>
<keyword evidence="3" id="KW-1185">Reference proteome</keyword>
<evidence type="ECO:0000313" key="2">
    <source>
        <dbReference type="EMBL" id="WKW15798.1"/>
    </source>
</evidence>
<sequence length="150" mass="15913">MPNRDFHVVSSGVAGALFALKRAESQPDAHRLIEALGGIAGGAFGGRAPDLLDPPTSPNHRGSAHSVAAAAAVYSVSGSVLISWQEWLRSKADQLRHERELLPQDSLLRAVYAFAEFLCRLLSGIIAGLLAGYTTHLGFDALTPRSLSLV</sequence>
<accession>A0AA49K228</accession>